<evidence type="ECO:0000313" key="2">
    <source>
        <dbReference type="EMBL" id="CRK32748.1"/>
    </source>
</evidence>
<gene>
    <name evidence="2" type="ORF">BN1708_019105</name>
</gene>
<feature type="compositionally biased region" description="Basic and acidic residues" evidence="1">
    <location>
        <begin position="91"/>
        <end position="100"/>
    </location>
</feature>
<feature type="non-terminal residue" evidence="2">
    <location>
        <position position="1"/>
    </location>
</feature>
<reference evidence="2 3" key="1">
    <citation type="submission" date="2015-05" db="EMBL/GenBank/DDBJ databases">
        <authorList>
            <person name="Wang D.B."/>
            <person name="Wang M."/>
        </authorList>
    </citation>
    <scope>NUCLEOTIDE SEQUENCE [LARGE SCALE GENOMIC DNA]</scope>
    <source>
        <strain evidence="2">VL1</strain>
    </source>
</reference>
<evidence type="ECO:0000313" key="3">
    <source>
        <dbReference type="Proteomes" id="UP000044602"/>
    </source>
</evidence>
<dbReference type="Proteomes" id="UP000044602">
    <property type="component" value="Unassembled WGS sequence"/>
</dbReference>
<evidence type="ECO:0000256" key="1">
    <source>
        <dbReference type="SAM" id="MobiDB-lite"/>
    </source>
</evidence>
<sequence>LAPRQDCPALRRLQPPPPPQTRPHVSQVLHGPGQAAGRALRRHHRARGGRRARGRARARAQVPPGVQRRGPAAAQGQGRGARLRAARGRHRPGDRDARGR</sequence>
<feature type="region of interest" description="Disordered" evidence="1">
    <location>
        <begin position="1"/>
        <end position="100"/>
    </location>
</feature>
<dbReference type="AlphaFoldDB" id="A0A0G4MEN1"/>
<organism evidence="2 3">
    <name type="scientific">Verticillium longisporum</name>
    <name type="common">Verticillium dahliae var. longisporum</name>
    <dbReference type="NCBI Taxonomy" id="100787"/>
    <lineage>
        <taxon>Eukaryota</taxon>
        <taxon>Fungi</taxon>
        <taxon>Dikarya</taxon>
        <taxon>Ascomycota</taxon>
        <taxon>Pezizomycotina</taxon>
        <taxon>Sordariomycetes</taxon>
        <taxon>Hypocreomycetidae</taxon>
        <taxon>Glomerellales</taxon>
        <taxon>Plectosphaerellaceae</taxon>
        <taxon>Verticillium</taxon>
    </lineage>
</organism>
<feature type="compositionally biased region" description="Basic residues" evidence="1">
    <location>
        <begin position="39"/>
        <end position="58"/>
    </location>
</feature>
<feature type="compositionally biased region" description="Low complexity" evidence="1">
    <location>
        <begin position="67"/>
        <end position="76"/>
    </location>
</feature>
<keyword evidence="3" id="KW-1185">Reference proteome</keyword>
<protein>
    <submittedName>
        <fullName evidence="2">Uncharacterized protein</fullName>
    </submittedName>
</protein>
<proteinExistence type="predicted"/>
<dbReference type="EMBL" id="CVQH01022288">
    <property type="protein sequence ID" value="CRK32748.1"/>
    <property type="molecule type" value="Genomic_DNA"/>
</dbReference>
<name>A0A0G4MEN1_VERLO</name>
<feature type="compositionally biased region" description="Basic residues" evidence="1">
    <location>
        <begin position="81"/>
        <end position="90"/>
    </location>
</feature>
<accession>A0A0G4MEN1</accession>